<dbReference type="EMBL" id="JBBNFM010000001">
    <property type="protein sequence ID" value="MEQ2452473.1"/>
    <property type="molecule type" value="Genomic_DNA"/>
</dbReference>
<keyword evidence="2" id="KW-0675">Receptor</keyword>
<protein>
    <submittedName>
        <fullName evidence="2">Toll/interleukin-1 receptor domain-containing protein</fullName>
    </submittedName>
</protein>
<evidence type="ECO:0000313" key="3">
    <source>
        <dbReference type="Proteomes" id="UP001482186"/>
    </source>
</evidence>
<evidence type="ECO:0000313" key="2">
    <source>
        <dbReference type="EMBL" id="MEQ2452473.1"/>
    </source>
</evidence>
<keyword evidence="3" id="KW-1185">Reference proteome</keyword>
<sequence>MNTDNLVVAVSYAHDSDEFNKKVVAFVSCLREKHGYDAIMDEYLKQKETAVDFNEMMAKMIPNANKVIVLLTPKYKERADQFIGGVGDEYRIILEEIKTCPKKFIFASFVPINDEVVTRINPAALGNREIVYLSDDEQWDDLFSKLLDEPIIDFPDVANKKTKPRKKSIGFCGNKKKTDLFRETQILLCENKQILEQFGPDSLVAINNPMSSAINTWNQFKQNIIIPNNRKIVEAFESNISVLSMEEVEVYKKFKIHAEAFESCNKGEIIREGTPRFPVEFEQMIKGEK</sequence>
<proteinExistence type="predicted"/>
<evidence type="ECO:0000259" key="1">
    <source>
        <dbReference type="PROSITE" id="PS51534"/>
    </source>
</evidence>
<organism evidence="2 3">
    <name type="scientific">Coprococcus ammoniilyticus</name>
    <dbReference type="NCBI Taxonomy" id="2981785"/>
    <lineage>
        <taxon>Bacteria</taxon>
        <taxon>Bacillati</taxon>
        <taxon>Bacillota</taxon>
        <taxon>Clostridia</taxon>
        <taxon>Lachnospirales</taxon>
        <taxon>Lachnospiraceae</taxon>
        <taxon>Coprococcus</taxon>
    </lineage>
</organism>
<dbReference type="PROSITE" id="PS51534">
    <property type="entry name" value="SEFIR"/>
    <property type="match status" value="1"/>
</dbReference>
<comment type="caution">
    <text evidence="2">The sequence shown here is derived from an EMBL/GenBank/DDBJ whole genome shotgun (WGS) entry which is preliminary data.</text>
</comment>
<dbReference type="InterPro" id="IPR000157">
    <property type="entry name" value="TIR_dom"/>
</dbReference>
<reference evidence="2 3" key="1">
    <citation type="submission" date="2024-04" db="EMBL/GenBank/DDBJ databases">
        <title>Human intestinal bacterial collection.</title>
        <authorList>
            <person name="Pauvert C."/>
            <person name="Hitch T.C.A."/>
            <person name="Clavel T."/>
        </authorList>
    </citation>
    <scope>NUCLEOTIDE SEQUENCE [LARGE SCALE GENOMIC DNA]</scope>
    <source>
        <strain evidence="2 3">CLA-AA-H141</strain>
    </source>
</reference>
<dbReference type="RefSeq" id="WP_182439181.1">
    <property type="nucleotide sequence ID" value="NZ_JBBNFM010000001.1"/>
</dbReference>
<dbReference type="Proteomes" id="UP001482186">
    <property type="component" value="Unassembled WGS sequence"/>
</dbReference>
<dbReference type="Pfam" id="PF13676">
    <property type="entry name" value="TIR_2"/>
    <property type="match status" value="1"/>
</dbReference>
<feature type="domain" description="SEFIR" evidence="1">
    <location>
        <begin position="5"/>
        <end position="142"/>
    </location>
</feature>
<accession>A0ABV1ED15</accession>
<name>A0ABV1ED15_9FIRM</name>
<gene>
    <name evidence="2" type="ORF">AAAT04_00230</name>
</gene>
<dbReference type="InterPro" id="IPR013568">
    <property type="entry name" value="SEFIR_dom"/>
</dbReference>